<dbReference type="PROSITE" id="PS50240">
    <property type="entry name" value="TRYPSIN_DOM"/>
    <property type="match status" value="1"/>
</dbReference>
<feature type="transmembrane region" description="Helical" evidence="4">
    <location>
        <begin position="330"/>
        <end position="350"/>
    </location>
</feature>
<dbReference type="EMBL" id="KZ993420">
    <property type="protein sequence ID" value="RKP04833.1"/>
    <property type="molecule type" value="Genomic_DNA"/>
</dbReference>
<name>A0A4P9XGR2_9FUNG</name>
<keyword evidence="7" id="KW-1185">Reference proteome</keyword>
<feature type="domain" description="Peptidase S1" evidence="5">
    <location>
        <begin position="4"/>
        <end position="292"/>
    </location>
</feature>
<keyword evidence="3" id="KW-0720">Serine protease</keyword>
<dbReference type="InterPro" id="IPR050430">
    <property type="entry name" value="Peptidase_S1"/>
</dbReference>
<evidence type="ECO:0000256" key="2">
    <source>
        <dbReference type="ARBA" id="ARBA00023157"/>
    </source>
</evidence>
<dbReference type="OrthoDB" id="6380398at2759"/>
<accession>A0A4P9XGR2</accession>
<evidence type="ECO:0000259" key="5">
    <source>
        <dbReference type="PROSITE" id="PS50240"/>
    </source>
</evidence>
<dbReference type="PRINTS" id="PR00722">
    <property type="entry name" value="CHYMOTRYPSIN"/>
</dbReference>
<dbReference type="GO" id="GO:0006508">
    <property type="term" value="P:proteolysis"/>
    <property type="evidence" value="ECO:0007669"/>
    <property type="project" value="UniProtKB-KW"/>
</dbReference>
<keyword evidence="3" id="KW-0645">Protease</keyword>
<reference evidence="7" key="1">
    <citation type="journal article" date="2018" name="Nat. Microbiol.">
        <title>Leveraging single-cell genomics to expand the fungal tree of life.</title>
        <authorList>
            <person name="Ahrendt S.R."/>
            <person name="Quandt C.A."/>
            <person name="Ciobanu D."/>
            <person name="Clum A."/>
            <person name="Salamov A."/>
            <person name="Andreopoulos B."/>
            <person name="Cheng J.F."/>
            <person name="Woyke T."/>
            <person name="Pelin A."/>
            <person name="Henrissat B."/>
            <person name="Reynolds N.K."/>
            <person name="Benny G.L."/>
            <person name="Smith M.E."/>
            <person name="James T.Y."/>
            <person name="Grigoriev I.V."/>
        </authorList>
    </citation>
    <scope>NUCLEOTIDE SEQUENCE [LARGE SCALE GENOMIC DNA]</scope>
    <source>
        <strain evidence="7">RSA 1356</strain>
    </source>
</reference>
<gene>
    <name evidence="6" type="ORF">THASP1DRAFT_33355</name>
</gene>
<dbReference type="PANTHER" id="PTHR24276:SF98">
    <property type="entry name" value="FI18310P1-RELATED"/>
    <property type="match status" value="1"/>
</dbReference>
<dbReference type="InterPro" id="IPR001314">
    <property type="entry name" value="Peptidase_S1A"/>
</dbReference>
<evidence type="ECO:0000313" key="6">
    <source>
        <dbReference type="EMBL" id="RKP04833.1"/>
    </source>
</evidence>
<evidence type="ECO:0000256" key="1">
    <source>
        <dbReference type="ARBA" id="ARBA00007664"/>
    </source>
</evidence>
<keyword evidence="4" id="KW-1133">Transmembrane helix</keyword>
<keyword evidence="4" id="KW-0472">Membrane</keyword>
<comment type="similarity">
    <text evidence="1">Belongs to the peptidase S1 family.</text>
</comment>
<dbReference type="PANTHER" id="PTHR24276">
    <property type="entry name" value="POLYSERASE-RELATED"/>
    <property type="match status" value="1"/>
</dbReference>
<dbReference type="InterPro" id="IPR009003">
    <property type="entry name" value="Peptidase_S1_PA"/>
</dbReference>
<dbReference type="Proteomes" id="UP000271241">
    <property type="component" value="Unassembled WGS sequence"/>
</dbReference>
<sequence length="352" mass="36854">MLKVVNGQKAQLGEFPYAAHVFLRGRTVCGGTLISDRHILTAAHCVLRIPPSTSKRPPTVQPANRFTVTLGRLANDTTGQIGVSRIKVDTFNTLTSENDLAVLELVRPVRFTASVRPARIAPSLIDPSGGSPFSNAMRQGALPPSSPLPPSSHQLLAYGWGRNASFVPTTELRWVSMVFGDEKMCQATSPEYVSPRSGPFICVAGARRNTGVCAGDSGGPLMWRPITAGVDANDAQGTPIVAASDDEPRVLGVLSFGGSTVPLPPSACASSGLMQFFIRVANRMDFLTSATGMSADALVYGGNAIRLDEDLNEAPQTIAAASSSAVDRMVGMWMSAIAAAVAAAAASSLLSQ</sequence>
<dbReference type="InterPro" id="IPR033116">
    <property type="entry name" value="TRYPSIN_SER"/>
</dbReference>
<keyword evidence="4" id="KW-0812">Transmembrane</keyword>
<proteinExistence type="inferred from homology"/>
<dbReference type="PROSITE" id="PS00134">
    <property type="entry name" value="TRYPSIN_HIS"/>
    <property type="match status" value="1"/>
</dbReference>
<keyword evidence="2" id="KW-1015">Disulfide bond</keyword>
<dbReference type="SMART" id="SM00020">
    <property type="entry name" value="Tryp_SPc"/>
    <property type="match status" value="1"/>
</dbReference>
<evidence type="ECO:0000256" key="3">
    <source>
        <dbReference type="RuleBase" id="RU363034"/>
    </source>
</evidence>
<dbReference type="CDD" id="cd00190">
    <property type="entry name" value="Tryp_SPc"/>
    <property type="match status" value="1"/>
</dbReference>
<evidence type="ECO:0000256" key="4">
    <source>
        <dbReference type="SAM" id="Phobius"/>
    </source>
</evidence>
<dbReference type="AlphaFoldDB" id="A0A4P9XGR2"/>
<dbReference type="Pfam" id="PF00089">
    <property type="entry name" value="Trypsin"/>
    <property type="match status" value="2"/>
</dbReference>
<keyword evidence="3" id="KW-0378">Hydrolase</keyword>
<protein>
    <submittedName>
        <fullName evidence="6">Trypsin-like cysteine/serine peptidase domain-containing protein</fullName>
    </submittedName>
</protein>
<dbReference type="InterPro" id="IPR043504">
    <property type="entry name" value="Peptidase_S1_PA_chymotrypsin"/>
</dbReference>
<dbReference type="GO" id="GO:0004252">
    <property type="term" value="F:serine-type endopeptidase activity"/>
    <property type="evidence" value="ECO:0007669"/>
    <property type="project" value="InterPro"/>
</dbReference>
<dbReference type="Gene3D" id="2.40.10.10">
    <property type="entry name" value="Trypsin-like serine proteases"/>
    <property type="match status" value="2"/>
</dbReference>
<evidence type="ECO:0000313" key="7">
    <source>
        <dbReference type="Proteomes" id="UP000271241"/>
    </source>
</evidence>
<dbReference type="SUPFAM" id="SSF50494">
    <property type="entry name" value="Trypsin-like serine proteases"/>
    <property type="match status" value="1"/>
</dbReference>
<organism evidence="6 7">
    <name type="scientific">Thamnocephalis sphaerospora</name>
    <dbReference type="NCBI Taxonomy" id="78915"/>
    <lineage>
        <taxon>Eukaryota</taxon>
        <taxon>Fungi</taxon>
        <taxon>Fungi incertae sedis</taxon>
        <taxon>Zoopagomycota</taxon>
        <taxon>Zoopagomycotina</taxon>
        <taxon>Zoopagomycetes</taxon>
        <taxon>Zoopagales</taxon>
        <taxon>Sigmoideomycetaceae</taxon>
        <taxon>Thamnocephalis</taxon>
    </lineage>
</organism>
<dbReference type="STRING" id="78915.A0A4P9XGR2"/>
<dbReference type="InterPro" id="IPR018114">
    <property type="entry name" value="TRYPSIN_HIS"/>
</dbReference>
<dbReference type="InterPro" id="IPR001254">
    <property type="entry name" value="Trypsin_dom"/>
</dbReference>
<dbReference type="PROSITE" id="PS00135">
    <property type="entry name" value="TRYPSIN_SER"/>
    <property type="match status" value="1"/>
</dbReference>